<reference evidence="2" key="1">
    <citation type="journal article" date="2020" name="Stud. Mycol.">
        <title>101 Dothideomycetes genomes: a test case for predicting lifestyles and emergence of pathogens.</title>
        <authorList>
            <person name="Haridas S."/>
            <person name="Albert R."/>
            <person name="Binder M."/>
            <person name="Bloem J."/>
            <person name="Labutti K."/>
            <person name="Salamov A."/>
            <person name="Andreopoulos B."/>
            <person name="Baker S."/>
            <person name="Barry K."/>
            <person name="Bills G."/>
            <person name="Bluhm B."/>
            <person name="Cannon C."/>
            <person name="Castanera R."/>
            <person name="Culley D."/>
            <person name="Daum C."/>
            <person name="Ezra D."/>
            <person name="Gonzalez J."/>
            <person name="Henrissat B."/>
            <person name="Kuo A."/>
            <person name="Liang C."/>
            <person name="Lipzen A."/>
            <person name="Lutzoni F."/>
            <person name="Magnuson J."/>
            <person name="Mondo S."/>
            <person name="Nolan M."/>
            <person name="Ohm R."/>
            <person name="Pangilinan J."/>
            <person name="Park H.-J."/>
            <person name="Ramirez L."/>
            <person name="Alfaro M."/>
            <person name="Sun H."/>
            <person name="Tritt A."/>
            <person name="Yoshinaga Y."/>
            <person name="Zwiers L.-H."/>
            <person name="Turgeon B."/>
            <person name="Goodwin S."/>
            <person name="Spatafora J."/>
            <person name="Crous P."/>
            <person name="Grigoriev I."/>
        </authorList>
    </citation>
    <scope>NUCLEOTIDE SEQUENCE</scope>
    <source>
        <strain evidence="2">CBS 115976</strain>
    </source>
</reference>
<evidence type="ECO:0000313" key="2">
    <source>
        <dbReference type="EMBL" id="KAF2666601.1"/>
    </source>
</evidence>
<sequence>MAPENHHQNNNTSTSFHPYHSLHFDYILTKTYIQSGNRLIPSLRNRPSNSRAHSYTDFKMPTLFLRDIRISLIASDLASSTKQEISVRSKEETKTQYKKKIDKTEVNRIDKILRGGVILSEKILPGSGNNAPSAGRPPGCQLIGKDRNVPFYMIRAGQNILHPDAYVASKKTAQFATTSNGVEHTPPPPTTRTRSRVPSPANGAYGGIANSSKTDKSNSSMSQLAKLDALLDGPTPYALAMKIDISRKTVQPLINPISKNSVERQGSVGHEDSDENKDDVESNDSRDGKHSVEHNDSVERNGNLQRKDGVDPNDSPKRNDSLKPKGPSRTLIVYCDLRFDVFYNGNVVHSNYISGALKWGKGKSQLFSGTKIQNALERPWILVPAGQNNRGELLENGSGRKVSARERWAQVSNSLLGHADSIRRPDDPKHPDHEAHRAHQAAHEVLLDGITSIAGLDMPSELDVEPKIQKLGIIDVLVTAGKGTNKGLDGRKTVWNPTLMGAVLPQANDNLTLPHTSESSNLSHLSYAIGSERPVPWQLARGFVAERMLFAVRYVVM</sequence>
<dbReference type="Proteomes" id="UP000799302">
    <property type="component" value="Unassembled WGS sequence"/>
</dbReference>
<feature type="region of interest" description="Disordered" evidence="1">
    <location>
        <begin position="256"/>
        <end position="326"/>
    </location>
</feature>
<name>A0A6A6U4V3_9PEZI</name>
<feature type="region of interest" description="Disordered" evidence="1">
    <location>
        <begin position="176"/>
        <end position="220"/>
    </location>
</feature>
<feature type="region of interest" description="Disordered" evidence="1">
    <location>
        <begin position="417"/>
        <end position="437"/>
    </location>
</feature>
<dbReference type="EMBL" id="MU004238">
    <property type="protein sequence ID" value="KAF2666601.1"/>
    <property type="molecule type" value="Genomic_DNA"/>
</dbReference>
<dbReference type="AlphaFoldDB" id="A0A6A6U4V3"/>
<keyword evidence="3" id="KW-1185">Reference proteome</keyword>
<protein>
    <submittedName>
        <fullName evidence="2">Uncharacterized protein</fullName>
    </submittedName>
</protein>
<evidence type="ECO:0000256" key="1">
    <source>
        <dbReference type="SAM" id="MobiDB-lite"/>
    </source>
</evidence>
<feature type="compositionally biased region" description="Basic and acidic residues" evidence="1">
    <location>
        <begin position="279"/>
        <end position="323"/>
    </location>
</feature>
<feature type="compositionally biased region" description="Basic and acidic residues" evidence="1">
    <location>
        <begin position="420"/>
        <end position="437"/>
    </location>
</feature>
<proteinExistence type="predicted"/>
<organism evidence="2 3">
    <name type="scientific">Microthyrium microscopicum</name>
    <dbReference type="NCBI Taxonomy" id="703497"/>
    <lineage>
        <taxon>Eukaryota</taxon>
        <taxon>Fungi</taxon>
        <taxon>Dikarya</taxon>
        <taxon>Ascomycota</taxon>
        <taxon>Pezizomycotina</taxon>
        <taxon>Dothideomycetes</taxon>
        <taxon>Dothideomycetes incertae sedis</taxon>
        <taxon>Microthyriales</taxon>
        <taxon>Microthyriaceae</taxon>
        <taxon>Microthyrium</taxon>
    </lineage>
</organism>
<accession>A0A6A6U4V3</accession>
<gene>
    <name evidence="2" type="ORF">BT63DRAFT_457550</name>
</gene>
<dbReference type="OrthoDB" id="3556832at2759"/>
<evidence type="ECO:0000313" key="3">
    <source>
        <dbReference type="Proteomes" id="UP000799302"/>
    </source>
</evidence>